<dbReference type="EMBL" id="JAOZEW010000008">
    <property type="protein sequence ID" value="MCV9927889.1"/>
    <property type="molecule type" value="Genomic_DNA"/>
</dbReference>
<name>A0A9X2YV60_9FLAO</name>
<dbReference type="AlphaFoldDB" id="A0A9X2YV60"/>
<dbReference type="InterPro" id="IPR018713">
    <property type="entry name" value="MPAB/Lcp_cat_dom"/>
</dbReference>
<reference evidence="2" key="1">
    <citation type="submission" date="2022-10" db="EMBL/GenBank/DDBJ databases">
        <title>Two novel species of Flavobacterium.</title>
        <authorList>
            <person name="Liu Q."/>
            <person name="Xin Y.-H."/>
        </authorList>
    </citation>
    <scope>NUCLEOTIDE SEQUENCE</scope>
    <source>
        <strain evidence="2">LS1R49</strain>
    </source>
</reference>
<keyword evidence="3" id="KW-1185">Reference proteome</keyword>
<dbReference type="RefSeq" id="WP_264206021.1">
    <property type="nucleotide sequence ID" value="NZ_JAOZEW010000008.1"/>
</dbReference>
<comment type="caution">
    <text evidence="2">The sequence shown here is derived from an EMBL/GenBank/DDBJ whole genome shotgun (WGS) entry which is preliminary data.</text>
</comment>
<gene>
    <name evidence="2" type="ORF">OIU83_09510</name>
</gene>
<dbReference type="Proteomes" id="UP001151079">
    <property type="component" value="Unassembled WGS sequence"/>
</dbReference>
<dbReference type="PANTHER" id="PTHR37539">
    <property type="entry name" value="SECRETED PROTEIN-RELATED"/>
    <property type="match status" value="1"/>
</dbReference>
<dbReference type="GO" id="GO:0016491">
    <property type="term" value="F:oxidoreductase activity"/>
    <property type="evidence" value="ECO:0007669"/>
    <property type="project" value="InterPro"/>
</dbReference>
<dbReference type="PANTHER" id="PTHR37539:SF1">
    <property type="entry name" value="ER-BOUND OXYGENASE MPAB_MPAB'_RUBBER OXYGENASE CATALYTIC DOMAIN-CONTAINING PROTEIN"/>
    <property type="match status" value="1"/>
</dbReference>
<evidence type="ECO:0000313" key="3">
    <source>
        <dbReference type="Proteomes" id="UP001151079"/>
    </source>
</evidence>
<organism evidence="2 3">
    <name type="scientific">Flavobacterium shii</name>
    <dbReference type="NCBI Taxonomy" id="2987687"/>
    <lineage>
        <taxon>Bacteria</taxon>
        <taxon>Pseudomonadati</taxon>
        <taxon>Bacteroidota</taxon>
        <taxon>Flavobacteriia</taxon>
        <taxon>Flavobacteriales</taxon>
        <taxon>Flavobacteriaceae</taxon>
        <taxon>Flavobacterium</taxon>
    </lineage>
</organism>
<protein>
    <submittedName>
        <fullName evidence="2">DUF2236 domain-containing protein</fullName>
    </submittedName>
</protein>
<feature type="domain" description="ER-bound oxygenase mpaB/mpaB'/Rubber oxygenase catalytic" evidence="1">
    <location>
        <begin position="147"/>
        <end position="334"/>
    </location>
</feature>
<accession>A0A9X2YV60</accession>
<proteinExistence type="predicted"/>
<evidence type="ECO:0000259" key="1">
    <source>
        <dbReference type="Pfam" id="PF09995"/>
    </source>
</evidence>
<sequence length="390" mass="45276">MDQHIKTFWDKGNGSQLINWSGAKIDTNNQDYCKSIRLEYDVLGDRAAKEIFADKNFEQAYSYIQELSKTTISDKDILPQSIKEMMLGMQEIPTWLDKSLITAGCNLSMRSGTNALISLRDYSLMGGYDYAYLNKALIYTEALKKGAAKRITDTLDFWTHVTRNNALKINQNGYQYIFRTRMIHSFSRIMIKEKHPNWEKETWGEPINYADMVATSIGFSLIFLHGLHKLGLTISQKEELGVFHLWKYIGYLLGIPIDYLPNNKKEATEMFYLWTASQPSADEDSVILAKALENESLVSNIFKKTYQKNFLKYLHTSYVRFLVDEETCERLQISEIRMPYFFPRLRKIRNILFQKLISGSDKNYHRSVYLGNLIQEKISKEYLKAGNGGH</sequence>
<dbReference type="InterPro" id="IPR037473">
    <property type="entry name" value="Lcp-like"/>
</dbReference>
<evidence type="ECO:0000313" key="2">
    <source>
        <dbReference type="EMBL" id="MCV9927889.1"/>
    </source>
</evidence>
<dbReference type="Pfam" id="PF09995">
    <property type="entry name" value="MPAB_Lcp_cat"/>
    <property type="match status" value="1"/>
</dbReference>